<evidence type="ECO:0000313" key="2">
    <source>
        <dbReference type="EMBL" id="MBE0457373.1"/>
    </source>
</evidence>
<feature type="signal peptide" evidence="1">
    <location>
        <begin position="1"/>
        <end position="17"/>
    </location>
</feature>
<dbReference type="Proteomes" id="UP000707245">
    <property type="component" value="Unassembled WGS sequence"/>
</dbReference>
<comment type="caution">
    <text evidence="2">The sequence shown here is derived from an EMBL/GenBank/DDBJ whole genome shotgun (WGS) entry which is preliminary data.</text>
</comment>
<keyword evidence="3" id="KW-1185">Reference proteome</keyword>
<feature type="chain" id="PRO_5045991957" description="Orphan protein secreted protein" evidence="1">
    <location>
        <begin position="18"/>
        <end position="237"/>
    </location>
</feature>
<accession>A0ABR9FKK8</accession>
<organism evidence="2 3">
    <name type="scientific">Pseudoalteromonas prydzensis</name>
    <dbReference type="NCBI Taxonomy" id="182141"/>
    <lineage>
        <taxon>Bacteria</taxon>
        <taxon>Pseudomonadati</taxon>
        <taxon>Pseudomonadota</taxon>
        <taxon>Gammaproteobacteria</taxon>
        <taxon>Alteromonadales</taxon>
        <taxon>Pseudoalteromonadaceae</taxon>
        <taxon>Pseudoalteromonas</taxon>
    </lineage>
</organism>
<evidence type="ECO:0000256" key="1">
    <source>
        <dbReference type="SAM" id="SignalP"/>
    </source>
</evidence>
<dbReference type="RefSeq" id="WP_192541328.1">
    <property type="nucleotide sequence ID" value="NZ_CASHZX010000002.1"/>
</dbReference>
<evidence type="ECO:0000313" key="3">
    <source>
        <dbReference type="Proteomes" id="UP000707245"/>
    </source>
</evidence>
<reference evidence="2 3" key="1">
    <citation type="submission" date="2020-07" db="EMBL/GenBank/DDBJ databases">
        <title>Halophilic bacteria isolated from french cheeses.</title>
        <authorList>
            <person name="Kothe C.I."/>
            <person name="Farah-Kraiem B."/>
            <person name="Renault P."/>
            <person name="Dridi B."/>
        </authorList>
    </citation>
    <scope>NUCLEOTIDE SEQUENCE [LARGE SCALE GENOMIC DNA]</scope>
    <source>
        <strain evidence="2 3">FME14</strain>
    </source>
</reference>
<protein>
    <recommendedName>
        <fullName evidence="4">Orphan protein secreted protein</fullName>
    </recommendedName>
</protein>
<evidence type="ECO:0008006" key="4">
    <source>
        <dbReference type="Google" id="ProtNLM"/>
    </source>
</evidence>
<keyword evidence="1" id="KW-0732">Signal</keyword>
<dbReference type="EMBL" id="RRZA01000018">
    <property type="protein sequence ID" value="MBE0457373.1"/>
    <property type="molecule type" value="Genomic_DNA"/>
</dbReference>
<name>A0ABR9FKK8_9GAMM</name>
<sequence>MKKLIASLLLISPLASASQCALESQYVQANYQVNSEQTTNNTLAQAQQFTLWRTPHQVAEQGSELVEVWQQLSNQQIRPIRYFQAHQRGIEYQPSEVQGEQDWSTKYQLVSDDFIAKMTLKSEQGEGCEQLQNYQLVQGDTKIELAWLVNKKLVSSMRISKPQLTQTLTLDKVKFDKAAVMQQFANWDSFQTTDYADIGDNEGDPFLAKMINLGFIEHGASGFYDASGKALGGGHSH</sequence>
<gene>
    <name evidence="2" type="ORF">EI167_07885</name>
</gene>
<proteinExistence type="predicted"/>